<dbReference type="EMBL" id="CP043494">
    <property type="protein sequence ID" value="WNG50123.1"/>
    <property type="molecule type" value="Genomic_DNA"/>
</dbReference>
<name>A0ABY9X402_9BACT</name>
<accession>A0ABY9X402</accession>
<dbReference type="RefSeq" id="WP_395808831.1">
    <property type="nucleotide sequence ID" value="NZ_CP043494.1"/>
</dbReference>
<evidence type="ECO:0000256" key="2">
    <source>
        <dbReference type="SAM" id="SignalP"/>
    </source>
</evidence>
<organism evidence="4 5">
    <name type="scientific">Archangium minus</name>
    <dbReference type="NCBI Taxonomy" id="83450"/>
    <lineage>
        <taxon>Bacteria</taxon>
        <taxon>Pseudomonadati</taxon>
        <taxon>Myxococcota</taxon>
        <taxon>Myxococcia</taxon>
        <taxon>Myxococcales</taxon>
        <taxon>Cystobacterineae</taxon>
        <taxon>Archangiaceae</taxon>
        <taxon>Archangium</taxon>
    </lineage>
</organism>
<gene>
    <name evidence="4" type="ORF">F0U60_42870</name>
</gene>
<keyword evidence="2" id="KW-0732">Signal</keyword>
<evidence type="ECO:0000313" key="5">
    <source>
        <dbReference type="Proteomes" id="UP001611383"/>
    </source>
</evidence>
<reference evidence="4 5" key="1">
    <citation type="submission" date="2019-08" db="EMBL/GenBank/DDBJ databases">
        <title>Archangium and Cystobacter genomes.</title>
        <authorList>
            <person name="Chen I.-C.K."/>
            <person name="Wielgoss S."/>
        </authorList>
    </citation>
    <scope>NUCLEOTIDE SEQUENCE [LARGE SCALE GENOMIC DNA]</scope>
    <source>
        <strain evidence="4 5">Cbm 6</strain>
    </source>
</reference>
<dbReference type="Pfam" id="PF13629">
    <property type="entry name" value="T2SS-T3SS_pil_N"/>
    <property type="match status" value="1"/>
</dbReference>
<feature type="chain" id="PRO_5045898553" description="Pilus formation protein N-terminal domain-containing protein" evidence="2">
    <location>
        <begin position="31"/>
        <end position="248"/>
    </location>
</feature>
<protein>
    <recommendedName>
        <fullName evidence="3">Pilus formation protein N-terminal domain-containing protein</fullName>
    </recommendedName>
</protein>
<evidence type="ECO:0000259" key="3">
    <source>
        <dbReference type="Pfam" id="PF13629"/>
    </source>
</evidence>
<feature type="signal peptide" evidence="2">
    <location>
        <begin position="1"/>
        <end position="30"/>
    </location>
</feature>
<proteinExistence type="predicted"/>
<feature type="region of interest" description="Disordered" evidence="1">
    <location>
        <begin position="227"/>
        <end position="248"/>
    </location>
</feature>
<sequence length="248" mass="26598">MGIRPPVSRFPLFVPLAALLLSLLAPPAAAWPVDLSVSLEAGKERFHKLSAVEWVDVEDPSIATAEVLAGSNELLLTGVKPGRTLLLLYAEGKFAVWRLAVGAPGRPPEPESSTELLAAARKACPGLKATEGSVRTLTAEVKNARCREALRALLKTDAYLARELELTFELPLLQEQLTTLSPTLKGQGLSASYRGAGLVLEGTTTPEGHRQALWELFRQSLGRVPLEDRVTVERPTPPDAGTPSDAGR</sequence>
<dbReference type="Proteomes" id="UP001611383">
    <property type="component" value="Chromosome"/>
</dbReference>
<dbReference type="InterPro" id="IPR032789">
    <property type="entry name" value="T2SS-T3SS_pil_N"/>
</dbReference>
<feature type="domain" description="Pilus formation protein N-terminal" evidence="3">
    <location>
        <begin position="37"/>
        <end position="99"/>
    </location>
</feature>
<evidence type="ECO:0000313" key="4">
    <source>
        <dbReference type="EMBL" id="WNG50123.1"/>
    </source>
</evidence>
<evidence type="ECO:0000256" key="1">
    <source>
        <dbReference type="SAM" id="MobiDB-lite"/>
    </source>
</evidence>
<keyword evidence="5" id="KW-1185">Reference proteome</keyword>